<evidence type="ECO:0000313" key="1">
    <source>
        <dbReference type="EMBL" id="SPT70061.1"/>
    </source>
</evidence>
<sequence>MAIRPNFNFFKPLYSINKNGVPFITLVLEIERELINADVVIDINIAKGIVKPSLQRLKGIAEEYDLRPFSYLKREVEKRTALENITDSDKIDILQQGIAVMEREDLSDIQRQHLKFFLDYIATSVDTGDKTDALHDNPNFMNRFTKIQ</sequence>
<name>A0A2X0WX16_9GAMM</name>
<evidence type="ECO:0000313" key="2">
    <source>
        <dbReference type="Proteomes" id="UP000250086"/>
    </source>
</evidence>
<dbReference type="AlphaFoldDB" id="A0A2X0WX16"/>
<proteinExistence type="predicted"/>
<organism evidence="1 2">
    <name type="scientific">Anaerobiospirillum thomasii</name>
    <dbReference type="NCBI Taxonomy" id="179995"/>
    <lineage>
        <taxon>Bacteria</taxon>
        <taxon>Pseudomonadati</taxon>
        <taxon>Pseudomonadota</taxon>
        <taxon>Gammaproteobacteria</taxon>
        <taxon>Aeromonadales</taxon>
        <taxon>Succinivibrionaceae</taxon>
        <taxon>Anaerobiospirillum</taxon>
    </lineage>
</organism>
<reference evidence="1 2" key="1">
    <citation type="submission" date="2018-06" db="EMBL/GenBank/DDBJ databases">
        <authorList>
            <consortium name="Pathogen Informatics"/>
            <person name="Doyle S."/>
        </authorList>
    </citation>
    <scope>NUCLEOTIDE SEQUENCE [LARGE SCALE GENOMIC DNA]</scope>
    <source>
        <strain evidence="1 2">NCTC13093</strain>
    </source>
</reference>
<dbReference type="EMBL" id="UAPV01000001">
    <property type="protein sequence ID" value="SPT70061.1"/>
    <property type="molecule type" value="Genomic_DNA"/>
</dbReference>
<dbReference type="Proteomes" id="UP000250086">
    <property type="component" value="Unassembled WGS sequence"/>
</dbReference>
<dbReference type="RefSeq" id="WP_113744173.1">
    <property type="nucleotide sequence ID" value="NZ_UAPV01000001.1"/>
</dbReference>
<protein>
    <submittedName>
        <fullName evidence="1">Uncharacterized protein</fullName>
    </submittedName>
</protein>
<keyword evidence="2" id="KW-1185">Reference proteome</keyword>
<accession>A0A2X0WX16</accession>
<gene>
    <name evidence="1" type="ORF">NCTC13093_01466</name>
</gene>